<name>A0ABV5KTR1_9BACL</name>
<sequence length="59" mass="6690">MNVQRAKEIESSPILANITFNGVPVYIQYVDEQAETARIYPLNDPEKEETVALLSLTEH</sequence>
<evidence type="ECO:0000256" key="3">
    <source>
        <dbReference type="ARBA" id="ARBA00022969"/>
    </source>
</evidence>
<dbReference type="EMBL" id="JBHMDO010000031">
    <property type="protein sequence ID" value="MFB9327956.1"/>
    <property type="molecule type" value="Genomic_DNA"/>
</dbReference>
<dbReference type="RefSeq" id="WP_377496788.1">
    <property type="nucleotide sequence ID" value="NZ_JBHMDO010000031.1"/>
</dbReference>
<comment type="similarity">
    <text evidence="2">Belongs to the SspH family.</text>
</comment>
<protein>
    <submittedName>
        <fullName evidence="4">H-type small acid-soluble spore protein</fullName>
    </submittedName>
</protein>
<comment type="caution">
    <text evidence="4">The sequence shown here is derived from an EMBL/GenBank/DDBJ whole genome shotgun (WGS) entry which is preliminary data.</text>
</comment>
<evidence type="ECO:0000313" key="4">
    <source>
        <dbReference type="EMBL" id="MFB9327956.1"/>
    </source>
</evidence>
<dbReference type="InterPro" id="IPR012610">
    <property type="entry name" value="SASP_SspH"/>
</dbReference>
<reference evidence="4 5" key="1">
    <citation type="submission" date="2024-09" db="EMBL/GenBank/DDBJ databases">
        <authorList>
            <person name="Sun Q."/>
            <person name="Mori K."/>
        </authorList>
    </citation>
    <scope>NUCLEOTIDE SEQUENCE [LARGE SCALE GENOMIC DNA]</scope>
    <source>
        <strain evidence="4 5">TISTR 2452</strain>
    </source>
</reference>
<evidence type="ECO:0000256" key="2">
    <source>
        <dbReference type="ARBA" id="ARBA00006573"/>
    </source>
</evidence>
<gene>
    <name evidence="4" type="ORF">ACFFSY_18680</name>
</gene>
<evidence type="ECO:0000313" key="5">
    <source>
        <dbReference type="Proteomes" id="UP001589747"/>
    </source>
</evidence>
<dbReference type="NCBIfam" id="TIGR02861">
    <property type="entry name" value="SASP_H"/>
    <property type="match status" value="1"/>
</dbReference>
<keyword evidence="5" id="KW-1185">Reference proteome</keyword>
<dbReference type="Proteomes" id="UP001589747">
    <property type="component" value="Unassembled WGS sequence"/>
</dbReference>
<organism evidence="4 5">
    <name type="scientific">Paenibacillus aurantiacus</name>
    <dbReference type="NCBI Taxonomy" id="1936118"/>
    <lineage>
        <taxon>Bacteria</taxon>
        <taxon>Bacillati</taxon>
        <taxon>Bacillota</taxon>
        <taxon>Bacilli</taxon>
        <taxon>Bacillales</taxon>
        <taxon>Paenibacillaceae</taxon>
        <taxon>Paenibacillus</taxon>
    </lineage>
</organism>
<accession>A0ABV5KTR1</accession>
<keyword evidence="3" id="KW-0749">Sporulation</keyword>
<proteinExistence type="inferred from homology"/>
<dbReference type="HAMAP" id="MF_00667">
    <property type="entry name" value="SspH"/>
    <property type="match status" value="1"/>
</dbReference>
<dbReference type="Pfam" id="PF08141">
    <property type="entry name" value="SspH"/>
    <property type="match status" value="1"/>
</dbReference>
<evidence type="ECO:0000256" key="1">
    <source>
        <dbReference type="ARBA" id="ARBA00004288"/>
    </source>
</evidence>
<comment type="subcellular location">
    <subcellularLocation>
        <location evidence="1">Spore core</location>
    </subcellularLocation>
</comment>